<reference evidence="1" key="2">
    <citation type="journal article" date="2015" name="Data Brief">
        <title>Shoot transcriptome of the giant reed, Arundo donax.</title>
        <authorList>
            <person name="Barrero R.A."/>
            <person name="Guerrero F.D."/>
            <person name="Moolhuijzen P."/>
            <person name="Goolsby J.A."/>
            <person name="Tidwell J."/>
            <person name="Bellgard S.E."/>
            <person name="Bellgard M.I."/>
        </authorList>
    </citation>
    <scope>NUCLEOTIDE SEQUENCE</scope>
    <source>
        <tissue evidence="1">Shoot tissue taken approximately 20 cm above the soil surface</tissue>
    </source>
</reference>
<dbReference type="EMBL" id="GBRH01197972">
    <property type="protein sequence ID" value="JAD99923.1"/>
    <property type="molecule type" value="Transcribed_RNA"/>
</dbReference>
<accession>A0A0A9ELM8</accession>
<dbReference type="AlphaFoldDB" id="A0A0A9ELM8"/>
<organism evidence="1">
    <name type="scientific">Arundo donax</name>
    <name type="common">Giant reed</name>
    <name type="synonym">Donax arundinaceus</name>
    <dbReference type="NCBI Taxonomy" id="35708"/>
    <lineage>
        <taxon>Eukaryota</taxon>
        <taxon>Viridiplantae</taxon>
        <taxon>Streptophyta</taxon>
        <taxon>Embryophyta</taxon>
        <taxon>Tracheophyta</taxon>
        <taxon>Spermatophyta</taxon>
        <taxon>Magnoliopsida</taxon>
        <taxon>Liliopsida</taxon>
        <taxon>Poales</taxon>
        <taxon>Poaceae</taxon>
        <taxon>PACMAD clade</taxon>
        <taxon>Arundinoideae</taxon>
        <taxon>Arundineae</taxon>
        <taxon>Arundo</taxon>
    </lineage>
</organism>
<protein>
    <submittedName>
        <fullName evidence="1">Uncharacterized protein</fullName>
    </submittedName>
</protein>
<evidence type="ECO:0000313" key="1">
    <source>
        <dbReference type="EMBL" id="JAD99923.1"/>
    </source>
</evidence>
<sequence>MRLGSAVCACVCVSSIV</sequence>
<reference evidence="1" key="1">
    <citation type="submission" date="2014-09" db="EMBL/GenBank/DDBJ databases">
        <authorList>
            <person name="Magalhaes I.L.F."/>
            <person name="Oliveira U."/>
            <person name="Santos F.R."/>
            <person name="Vidigal T.H.D.A."/>
            <person name="Brescovit A.D."/>
            <person name="Santos A.J."/>
        </authorList>
    </citation>
    <scope>NUCLEOTIDE SEQUENCE</scope>
    <source>
        <tissue evidence="1">Shoot tissue taken approximately 20 cm above the soil surface</tissue>
    </source>
</reference>
<name>A0A0A9ELM8_ARUDO</name>
<proteinExistence type="predicted"/>